<evidence type="ECO:0000313" key="3">
    <source>
        <dbReference type="Proteomes" id="UP001497512"/>
    </source>
</evidence>
<proteinExistence type="predicted"/>
<name>A0ABP0U1B6_9BRYO</name>
<accession>A0ABP0U1B6</accession>
<dbReference type="Proteomes" id="UP001497512">
    <property type="component" value="Chromosome 17"/>
</dbReference>
<protein>
    <submittedName>
        <fullName evidence="2">Uncharacterized protein</fullName>
    </submittedName>
</protein>
<dbReference type="InterPro" id="IPR053294">
    <property type="entry name" value="RBM_PWI_domain"/>
</dbReference>
<keyword evidence="3" id="KW-1185">Reference proteome</keyword>
<evidence type="ECO:0000313" key="2">
    <source>
        <dbReference type="EMBL" id="CAK9209655.1"/>
    </source>
</evidence>
<dbReference type="EMBL" id="OZ019909">
    <property type="protein sequence ID" value="CAK9209655.1"/>
    <property type="molecule type" value="Genomic_DNA"/>
</dbReference>
<dbReference type="PANTHER" id="PTHR47334">
    <property type="entry name" value="SPLICING FACTOR PWI DOMAIN-CONTAINING PROTEIN / RNA RECOGNITION MOTIF (RRM)-CONTAINING PROTEIN"/>
    <property type="match status" value="1"/>
</dbReference>
<evidence type="ECO:0000256" key="1">
    <source>
        <dbReference type="SAM" id="MobiDB-lite"/>
    </source>
</evidence>
<feature type="region of interest" description="Disordered" evidence="1">
    <location>
        <begin position="298"/>
        <end position="318"/>
    </location>
</feature>
<dbReference type="PANTHER" id="PTHR47334:SF2">
    <property type="entry name" value="RNA-BINDING MOTIF PROTEIN 25"/>
    <property type="match status" value="1"/>
</dbReference>
<organism evidence="2 3">
    <name type="scientific">Sphagnum troendelagicum</name>
    <dbReference type="NCBI Taxonomy" id="128251"/>
    <lineage>
        <taxon>Eukaryota</taxon>
        <taxon>Viridiplantae</taxon>
        <taxon>Streptophyta</taxon>
        <taxon>Embryophyta</taxon>
        <taxon>Bryophyta</taxon>
        <taxon>Sphagnophytina</taxon>
        <taxon>Sphagnopsida</taxon>
        <taxon>Sphagnales</taxon>
        <taxon>Sphagnaceae</taxon>
        <taxon>Sphagnum</taxon>
    </lineage>
</organism>
<reference evidence="2" key="1">
    <citation type="submission" date="2024-02" db="EMBL/GenBank/DDBJ databases">
        <authorList>
            <consortium name="ELIXIR-Norway"/>
            <consortium name="Elixir Norway"/>
        </authorList>
    </citation>
    <scope>NUCLEOTIDE SEQUENCE</scope>
</reference>
<gene>
    <name evidence="2" type="ORF">CSSPTR1EN2_LOCUS9944</name>
</gene>
<sequence length="318" mass="34849">MQFNVNQATCDYLEQHVIKEKEHKKIALQEEAAVRLQSRVPKFGLVTEADKEVGDNALQKLNAMLAERQDLHVSDIRHSGADFFLACSTLYSHIIQDERCKCCQHEHEEDAAEEVVLAELAKHQKPTPDHALVANDTNNVVIEKEAAAIQVVKPSNNALAPAFEPISIFLGLLDFGEVIASNGVHDIRRNEEVVTAKDIDLKPSNISAPQKLGFGFMGLGQWAIVPSVFNHKDQEEAPDSNKIGPLVAIDYAAEEMQVVAIPTSSVPVVPPSKGVVSNLAADAEFIKSLALLPSAKVDGDRGRSRILREKSGEKQKTR</sequence>